<evidence type="ECO:0000259" key="2">
    <source>
        <dbReference type="Pfam" id="PF00931"/>
    </source>
</evidence>
<evidence type="ECO:0000313" key="3">
    <source>
        <dbReference type="EMBL" id="MBM0276007.1"/>
    </source>
</evidence>
<accession>A0ABS1YF11</accession>
<dbReference type="SUPFAM" id="SSF52540">
    <property type="entry name" value="P-loop containing nucleoside triphosphate hydrolases"/>
    <property type="match status" value="1"/>
</dbReference>
<dbReference type="EMBL" id="JAEVHL010000040">
    <property type="protein sequence ID" value="MBM0276007.1"/>
    <property type="molecule type" value="Genomic_DNA"/>
</dbReference>
<dbReference type="InterPro" id="IPR002182">
    <property type="entry name" value="NB-ARC"/>
</dbReference>
<evidence type="ECO:0000313" key="4">
    <source>
        <dbReference type="Proteomes" id="UP000622245"/>
    </source>
</evidence>
<comment type="caution">
    <text evidence="3">The sequence shown here is derived from an EMBL/GenBank/DDBJ whole genome shotgun (WGS) entry which is preliminary data.</text>
</comment>
<dbReference type="Gene3D" id="1.25.40.10">
    <property type="entry name" value="Tetratricopeptide repeat domain"/>
    <property type="match status" value="2"/>
</dbReference>
<keyword evidence="4" id="KW-1185">Reference proteome</keyword>
<gene>
    <name evidence="3" type="ORF">JM949_11440</name>
</gene>
<feature type="compositionally biased region" description="Basic and acidic residues" evidence="1">
    <location>
        <begin position="742"/>
        <end position="752"/>
    </location>
</feature>
<proteinExistence type="predicted"/>
<dbReference type="Gene3D" id="3.40.50.300">
    <property type="entry name" value="P-loop containing nucleotide triphosphate hydrolases"/>
    <property type="match status" value="1"/>
</dbReference>
<organism evidence="3 4">
    <name type="scientific">Micromonospora tarensis</name>
    <dbReference type="NCBI Taxonomy" id="2806100"/>
    <lineage>
        <taxon>Bacteria</taxon>
        <taxon>Bacillati</taxon>
        <taxon>Actinomycetota</taxon>
        <taxon>Actinomycetes</taxon>
        <taxon>Micromonosporales</taxon>
        <taxon>Micromonosporaceae</taxon>
        <taxon>Micromonospora</taxon>
    </lineage>
</organism>
<reference evidence="3 4" key="1">
    <citation type="submission" date="2021-01" db="EMBL/GenBank/DDBJ databases">
        <title>Draft genome sequence of Micromonospora sp. strain STR1s_6.</title>
        <authorList>
            <person name="Karlyshev A."/>
            <person name="Jawad R."/>
        </authorList>
    </citation>
    <scope>NUCLEOTIDE SEQUENCE [LARGE SCALE GENOMIC DNA]</scope>
    <source>
        <strain evidence="3 4">STR1S-6</strain>
    </source>
</reference>
<name>A0ABS1YF11_9ACTN</name>
<feature type="domain" description="NB-ARC" evidence="2">
    <location>
        <begin position="109"/>
        <end position="211"/>
    </location>
</feature>
<dbReference type="PRINTS" id="PR00364">
    <property type="entry name" value="DISEASERSIST"/>
</dbReference>
<dbReference type="Pfam" id="PF13424">
    <property type="entry name" value="TPR_12"/>
    <property type="match status" value="2"/>
</dbReference>
<dbReference type="RefSeq" id="WP_203148365.1">
    <property type="nucleotide sequence ID" value="NZ_JAEVHL010000040.1"/>
</dbReference>
<dbReference type="InterPro" id="IPR027417">
    <property type="entry name" value="P-loop_NTPase"/>
</dbReference>
<dbReference type="NCBIfam" id="NF040586">
    <property type="entry name" value="FxSxx_TPR"/>
    <property type="match status" value="1"/>
</dbReference>
<evidence type="ECO:0000256" key="1">
    <source>
        <dbReference type="SAM" id="MobiDB-lite"/>
    </source>
</evidence>
<dbReference type="Pfam" id="PF13374">
    <property type="entry name" value="TPR_10"/>
    <property type="match status" value="1"/>
</dbReference>
<dbReference type="Proteomes" id="UP000622245">
    <property type="component" value="Unassembled WGS sequence"/>
</dbReference>
<dbReference type="InterPro" id="IPR053137">
    <property type="entry name" value="NLR-like"/>
</dbReference>
<dbReference type="InterPro" id="IPR011990">
    <property type="entry name" value="TPR-like_helical_dom_sf"/>
</dbReference>
<dbReference type="SUPFAM" id="SSF48452">
    <property type="entry name" value="TPR-like"/>
    <property type="match status" value="2"/>
</dbReference>
<dbReference type="PROSITE" id="PS51257">
    <property type="entry name" value="PROKAR_LIPOPROTEIN"/>
    <property type="match status" value="1"/>
</dbReference>
<dbReference type="PANTHER" id="PTHR46082">
    <property type="entry name" value="ATP/GTP-BINDING PROTEIN-RELATED"/>
    <property type="match status" value="1"/>
</dbReference>
<sequence>MTQAYRWAVASILSLLAVALVWLACQLGFELDVETSATVAALAAALVAAPLTQWAKQGPVKGTAPAPAVGDVRRPPLPGGPPRAVGAALAWNIPSRSAGFTGRDELLTATRDRLRAGRPVAVVALHGLGGVGKTSLAVEYAHRFADEYTVAWWINAEQSGLIGDQLTTLGLATGWVTAASDTETTAGQVLRHLRETERWLIIFDNVEAPEDVVPWLPQGPGHAIITSRNPGWRQVATLVDVDVFDRTESVALLRTLAPELTGTAADRVADAVGDLPLAVAQAAGVIGETAMTADDYLRELAQHGAQVMAEGKPPSYPTTLAATVQISLDRLAVRDPAAVQLLHLCALLAPEPVPMEIFTGAPVGVLSEPLASVAASTMAIRRSLGLLARYGLAKAGPVGPQLHRLTLAIVRDLADPQTSTTARSQVEALLVAAAPGPSHEPTCWPYWARFLPHLLAVDPGASTNPGLQMVAIQAGWYLRGHGDLKTGHDVAEHLYQRWRGRLGPDDPATLQAAHSLADARSQLGHRQAAHDIAEETLRRRRRVLGDDHLDTLSSACTLGLCLYRLGMSAPAVSAPFERARALLADTLSRLRLLFGEDRGLTLGTAHNLALTLGALGRHDEALALHEETVARRRRLLGENHPHTLLSAGDLADELAASGRPAKALELHRDVLARQRRVLGDDHPYTMLSATRTAAVLHHLGRSAEALVLGQETLERRLRVLGPDHVDTRVSARAVSSYLRALGRDRQARENDARFPAGGDGEPEPGPTAAPARNAAGSTPA</sequence>
<dbReference type="Pfam" id="PF00931">
    <property type="entry name" value="NB-ARC"/>
    <property type="match status" value="1"/>
</dbReference>
<feature type="region of interest" description="Disordered" evidence="1">
    <location>
        <begin position="742"/>
        <end position="780"/>
    </location>
</feature>
<dbReference type="PANTHER" id="PTHR46082:SF6">
    <property type="entry name" value="AAA+ ATPASE DOMAIN-CONTAINING PROTEIN-RELATED"/>
    <property type="match status" value="1"/>
</dbReference>
<protein>
    <submittedName>
        <fullName evidence="3">Tetratricopeptide repeat protein</fullName>
    </submittedName>
</protein>